<dbReference type="SUPFAM" id="SSF53756">
    <property type="entry name" value="UDP-Glycosyltransferase/glycogen phosphorylase"/>
    <property type="match status" value="1"/>
</dbReference>
<organism evidence="3 4">
    <name type="scientific">Vibrio eleionomae</name>
    <dbReference type="NCBI Taxonomy" id="2653505"/>
    <lineage>
        <taxon>Bacteria</taxon>
        <taxon>Pseudomonadati</taxon>
        <taxon>Pseudomonadota</taxon>
        <taxon>Gammaproteobacteria</taxon>
        <taxon>Vibrionales</taxon>
        <taxon>Vibrionaceae</taxon>
        <taxon>Vibrio</taxon>
    </lineage>
</organism>
<dbReference type="Pfam" id="PF13439">
    <property type="entry name" value="Glyco_transf_4"/>
    <property type="match status" value="1"/>
</dbReference>
<dbReference type="Gene3D" id="3.40.50.2000">
    <property type="entry name" value="Glycogen Phosphorylase B"/>
    <property type="match status" value="2"/>
</dbReference>
<dbReference type="GO" id="GO:0016757">
    <property type="term" value="F:glycosyltransferase activity"/>
    <property type="evidence" value="ECO:0007669"/>
    <property type="project" value="InterPro"/>
</dbReference>
<dbReference type="EMBL" id="WEKT01000090">
    <property type="protein sequence ID" value="MZI96047.1"/>
    <property type="molecule type" value="Genomic_DNA"/>
</dbReference>
<evidence type="ECO:0000313" key="3">
    <source>
        <dbReference type="EMBL" id="MZI96047.1"/>
    </source>
</evidence>
<dbReference type="PANTHER" id="PTHR12526">
    <property type="entry name" value="GLYCOSYLTRANSFERASE"/>
    <property type="match status" value="1"/>
</dbReference>
<dbReference type="Pfam" id="PF00534">
    <property type="entry name" value="Glycos_transf_1"/>
    <property type="match status" value="1"/>
</dbReference>
<reference evidence="3 4" key="1">
    <citation type="submission" date="2019-10" db="EMBL/GenBank/DDBJ databases">
        <title>Vibrio sp. nov. isolated from a shrimp pond.</title>
        <authorList>
            <person name="Gomez-Gil B."/>
            <person name="Enciso-Ibarra J."/>
            <person name="Enciso-Ibarra K."/>
            <person name="Bolan-Mejia C."/>
        </authorList>
    </citation>
    <scope>NUCLEOTIDE SEQUENCE [LARGE SCALE GENOMIC DNA]</scope>
    <source>
        <strain evidence="3 4">CAIM 722</strain>
    </source>
</reference>
<dbReference type="Proteomes" id="UP000462621">
    <property type="component" value="Unassembled WGS sequence"/>
</dbReference>
<comment type="caution">
    <text evidence="3">The sequence shown here is derived from an EMBL/GenBank/DDBJ whole genome shotgun (WGS) entry which is preliminary data.</text>
</comment>
<sequence length="391" mass="44009">MKVAVVVNTLKVGGMERVAVNLADAFQSQGHQTDLIYLKNRKVELKPYDPEIPVHLFDLKKDVFKTGVGALWFGACRLSNVLLRKTFPLFFAYAEAQAFKKRLTALEQESGQPFDLIVFRGHGTFEHIWPLADPRFVFACESVQPQEHYGKLSRWAFNQLYGNRHMVCISNGVMDNFQEMVQRYDIRPKDATLISNPVEFDYIAQYPDAGRDVLHSKPYILGLGRLNPVKNFPLLIRAYHHLVETQQIEQDLVIVGEGKERSSLEALVQELGLTERVSFKGLQTPSYPWFRHADVFVLSSKSEGLGMVLIEALACGAPIAATNCPGGVPHIMRGELSHYLSDMTPEALADKILSAMNTPKTESYQRDVELSLAQFDGKNIVDTFVKTYAAK</sequence>
<dbReference type="CDD" id="cd03811">
    <property type="entry name" value="GT4_GT28_WabH-like"/>
    <property type="match status" value="1"/>
</dbReference>
<dbReference type="AlphaFoldDB" id="A0A7X4LQ77"/>
<accession>A0A7X4LQ77</accession>
<feature type="domain" description="Glycosyl transferase family 1" evidence="1">
    <location>
        <begin position="216"/>
        <end position="362"/>
    </location>
</feature>
<dbReference type="InterPro" id="IPR028098">
    <property type="entry name" value="Glyco_trans_4-like_N"/>
</dbReference>
<protein>
    <submittedName>
        <fullName evidence="3">Glycosyltransferase</fullName>
    </submittedName>
</protein>
<gene>
    <name evidence="3" type="ORF">F9817_22945</name>
</gene>
<keyword evidence="4" id="KW-1185">Reference proteome</keyword>
<proteinExistence type="predicted"/>
<feature type="domain" description="Glycosyltransferase subfamily 4-like N-terminal" evidence="2">
    <location>
        <begin position="12"/>
        <end position="200"/>
    </location>
</feature>
<dbReference type="GO" id="GO:1901135">
    <property type="term" value="P:carbohydrate derivative metabolic process"/>
    <property type="evidence" value="ECO:0007669"/>
    <property type="project" value="UniProtKB-ARBA"/>
</dbReference>
<evidence type="ECO:0000259" key="2">
    <source>
        <dbReference type="Pfam" id="PF13439"/>
    </source>
</evidence>
<name>A0A7X4LQ77_9VIBR</name>
<evidence type="ECO:0000259" key="1">
    <source>
        <dbReference type="Pfam" id="PF00534"/>
    </source>
</evidence>
<dbReference type="InterPro" id="IPR001296">
    <property type="entry name" value="Glyco_trans_1"/>
</dbReference>
<dbReference type="RefSeq" id="WP_161158541.1">
    <property type="nucleotide sequence ID" value="NZ_WEKT01000090.1"/>
</dbReference>
<evidence type="ECO:0000313" key="4">
    <source>
        <dbReference type="Proteomes" id="UP000462621"/>
    </source>
</evidence>
<keyword evidence="3" id="KW-0808">Transferase</keyword>